<feature type="chain" id="PRO_5002122088" evidence="2">
    <location>
        <begin position="30"/>
        <end position="195"/>
    </location>
</feature>
<reference evidence="4 5" key="2">
    <citation type="submission" date="2015-01" db="EMBL/GenBank/DDBJ databases">
        <authorList>
            <consortium name="NBRP consortium"/>
            <person name="Sawabe T."/>
            <person name="Meirelles P."/>
            <person name="Feng G."/>
            <person name="Sayaka M."/>
            <person name="Hattori M."/>
            <person name="Ohkuma M."/>
        </authorList>
    </citation>
    <scope>NUCLEOTIDE SEQUENCE [LARGE SCALE GENOMIC DNA]</scope>
    <source>
        <strain evidence="5">JCM 19231</strain>
    </source>
</reference>
<dbReference type="SUPFAM" id="SSF48695">
    <property type="entry name" value="Multiheme cytochromes"/>
    <property type="match status" value="1"/>
</dbReference>
<dbReference type="GO" id="GO:0020037">
    <property type="term" value="F:heme binding"/>
    <property type="evidence" value="ECO:0007669"/>
    <property type="project" value="InterPro"/>
</dbReference>
<comment type="caution">
    <text evidence="4">The sequence shown here is derived from an EMBL/GenBank/DDBJ whole genome shotgun (WGS) entry which is preliminary data.</text>
</comment>
<dbReference type="InterPro" id="IPR036280">
    <property type="entry name" value="Multihaem_cyt_sf"/>
</dbReference>
<dbReference type="AlphaFoldDB" id="A0A0B8P692"/>
<dbReference type="InterPro" id="IPR053875">
    <property type="entry name" value="Cytochrom_c_NrfB-like_dom"/>
</dbReference>
<dbReference type="Gene3D" id="1.10.287.3080">
    <property type="match status" value="1"/>
</dbReference>
<protein>
    <submittedName>
        <fullName evidence="4">Cytochrome c-type protein nrfB</fullName>
    </submittedName>
</protein>
<evidence type="ECO:0000256" key="1">
    <source>
        <dbReference type="SAM" id="MobiDB-lite"/>
    </source>
</evidence>
<dbReference type="GO" id="GO:0042597">
    <property type="term" value="C:periplasmic space"/>
    <property type="evidence" value="ECO:0007669"/>
    <property type="project" value="InterPro"/>
</dbReference>
<feature type="signal peptide" evidence="2">
    <location>
        <begin position="1"/>
        <end position="29"/>
    </location>
</feature>
<feature type="domain" description="Cytochrome c-type protein NrfB-like" evidence="3">
    <location>
        <begin position="83"/>
        <end position="183"/>
    </location>
</feature>
<dbReference type="Gene3D" id="3.90.10.10">
    <property type="entry name" value="Cytochrome C3"/>
    <property type="match status" value="1"/>
</dbReference>
<organism evidence="4 5">
    <name type="scientific">Vibrio ishigakensis</name>
    <dbReference type="NCBI Taxonomy" id="1481914"/>
    <lineage>
        <taxon>Bacteria</taxon>
        <taxon>Pseudomonadati</taxon>
        <taxon>Pseudomonadota</taxon>
        <taxon>Gammaproteobacteria</taxon>
        <taxon>Vibrionales</taxon>
        <taxon>Vibrionaceae</taxon>
        <taxon>Vibrio</taxon>
    </lineage>
</organism>
<gene>
    <name evidence="4" type="ORF">JCM19231_2910</name>
</gene>
<dbReference type="Proteomes" id="UP000031671">
    <property type="component" value="Unassembled WGS sequence"/>
</dbReference>
<dbReference type="RefSeq" id="WP_261836630.1">
    <property type="nucleotide sequence ID" value="NZ_AP024882.1"/>
</dbReference>
<proteinExistence type="predicted"/>
<feature type="compositionally biased region" description="Polar residues" evidence="1">
    <location>
        <begin position="99"/>
        <end position="116"/>
    </location>
</feature>
<dbReference type="NCBIfam" id="TIGR03146">
    <property type="entry name" value="cyt_nit_nrfB"/>
    <property type="match status" value="1"/>
</dbReference>
<keyword evidence="2" id="KW-0732">Signal</keyword>
<dbReference type="Pfam" id="PF22678">
    <property type="entry name" value="Cytochrom_c_NrfB-like"/>
    <property type="match status" value="1"/>
</dbReference>
<evidence type="ECO:0000256" key="2">
    <source>
        <dbReference type="SAM" id="SignalP"/>
    </source>
</evidence>
<sequence length="195" mass="21511">MGNIILIKSMMLSLLFASCLLGFSNNVMADDGVQSDSTSDRHKVEYIRDKDYKCIQCHKDSKQTLAGSHGEGVMQKLGKEANCTDCHGNIGPDHRDGASTVTKFSDAQSQAGTGKTHLSTDAILQANNTCMDCHSSENLREASWTHDVHAKNLTCSNCHTLHATDAKVLSYERKQLVNMCVDCHSDFNQTREEKE</sequence>
<dbReference type="EMBL" id="BBRZ01000087">
    <property type="protein sequence ID" value="GAM58429.1"/>
    <property type="molecule type" value="Genomic_DNA"/>
</dbReference>
<feature type="region of interest" description="Disordered" evidence="1">
    <location>
        <begin position="97"/>
        <end position="116"/>
    </location>
</feature>
<evidence type="ECO:0000313" key="5">
    <source>
        <dbReference type="Proteomes" id="UP000031671"/>
    </source>
</evidence>
<keyword evidence="5" id="KW-1185">Reference proteome</keyword>
<accession>A0A0B8P692</accession>
<name>A0A0B8P692_9VIBR</name>
<dbReference type="NCBIfam" id="NF008659">
    <property type="entry name" value="PRK11659.1"/>
    <property type="match status" value="1"/>
</dbReference>
<reference evidence="4 5" key="1">
    <citation type="submission" date="2015-01" db="EMBL/GenBank/DDBJ databases">
        <title>Vibrio sp. C1 JCM 19231 whole genome shotgun sequence.</title>
        <authorList>
            <person name="Sawabe T."/>
            <person name="Meirelles P."/>
            <person name="Feng G."/>
            <person name="Sayaka M."/>
            <person name="Hattori M."/>
            <person name="Ohkuma M."/>
        </authorList>
    </citation>
    <scope>NUCLEOTIDE SEQUENCE [LARGE SCALE GENOMIC DNA]</scope>
    <source>
        <strain evidence="5">JCM 19231</strain>
    </source>
</reference>
<dbReference type="InterPro" id="IPR017564">
    <property type="entry name" value="Cyt_c_NrfB"/>
</dbReference>
<evidence type="ECO:0000313" key="4">
    <source>
        <dbReference type="EMBL" id="GAM58429.1"/>
    </source>
</evidence>
<evidence type="ECO:0000259" key="3">
    <source>
        <dbReference type="Pfam" id="PF22678"/>
    </source>
</evidence>